<keyword evidence="2" id="KW-0808">Transferase</keyword>
<dbReference type="PANTHER" id="PTHR12526:SF636">
    <property type="entry name" value="BLL3647 PROTEIN"/>
    <property type="match status" value="1"/>
</dbReference>
<protein>
    <submittedName>
        <fullName evidence="2">Glycosyltransferase involved in cell wall biosynthesis</fullName>
    </submittedName>
</protein>
<dbReference type="OrthoDB" id="7847955at2"/>
<reference evidence="2 3" key="1">
    <citation type="submission" date="2018-03" db="EMBL/GenBank/DDBJ databases">
        <title>Genomic Encyclopedia of Archaeal and Bacterial Type Strains, Phase II (KMG-II): from individual species to whole genera.</title>
        <authorList>
            <person name="Goeker M."/>
        </authorList>
    </citation>
    <scope>NUCLEOTIDE SEQUENCE [LARGE SCALE GENOMIC DNA]</scope>
    <source>
        <strain evidence="2 3">DSM 29318</strain>
    </source>
</reference>
<gene>
    <name evidence="2" type="ORF">BCF33_1086</name>
</gene>
<dbReference type="InterPro" id="IPR028098">
    <property type="entry name" value="Glyco_trans_4-like_N"/>
</dbReference>
<dbReference type="SUPFAM" id="SSF53756">
    <property type="entry name" value="UDP-Glycosyltransferase/glycogen phosphorylase"/>
    <property type="match status" value="1"/>
</dbReference>
<dbReference type="GO" id="GO:0016757">
    <property type="term" value="F:glycosyltransferase activity"/>
    <property type="evidence" value="ECO:0007669"/>
    <property type="project" value="UniProtKB-ARBA"/>
</dbReference>
<accession>A0A2T0X944</accession>
<dbReference type="PANTHER" id="PTHR12526">
    <property type="entry name" value="GLYCOSYLTRANSFERASE"/>
    <property type="match status" value="1"/>
</dbReference>
<dbReference type="EMBL" id="PVTT01000001">
    <property type="protein sequence ID" value="PRY95466.1"/>
    <property type="molecule type" value="Genomic_DNA"/>
</dbReference>
<dbReference type="Pfam" id="PF13692">
    <property type="entry name" value="Glyco_trans_1_4"/>
    <property type="match status" value="1"/>
</dbReference>
<dbReference type="Gene3D" id="3.40.50.2000">
    <property type="entry name" value="Glycogen Phosphorylase B"/>
    <property type="match status" value="2"/>
</dbReference>
<organism evidence="2 3">
    <name type="scientific">Hasllibacter halocynthiae</name>
    <dbReference type="NCBI Taxonomy" id="595589"/>
    <lineage>
        <taxon>Bacteria</taxon>
        <taxon>Pseudomonadati</taxon>
        <taxon>Pseudomonadota</taxon>
        <taxon>Alphaproteobacteria</taxon>
        <taxon>Rhodobacterales</taxon>
        <taxon>Roseobacteraceae</taxon>
        <taxon>Hasllibacter</taxon>
    </lineage>
</organism>
<dbReference type="RefSeq" id="WP_106159839.1">
    <property type="nucleotide sequence ID" value="NZ_PVTT01000001.1"/>
</dbReference>
<evidence type="ECO:0000259" key="1">
    <source>
        <dbReference type="Pfam" id="PF13439"/>
    </source>
</evidence>
<evidence type="ECO:0000313" key="2">
    <source>
        <dbReference type="EMBL" id="PRY95466.1"/>
    </source>
</evidence>
<dbReference type="AlphaFoldDB" id="A0A2T0X944"/>
<sequence>MTRRVLLTTDCVGGVWRFSATLGEGLARLGWAPALATIGPVPSMAQRREVAGIALFQTEGPLDWAEGGAAGLAAGRAALRAAAREHGAEAVILNQPAFGGAEWDRPVVAVAHSSVATWWRGVRGAPEPAGWRWHGAAVREGIRAAGAAVAPTRAFAASLAAAHDLRARPEAIPNGAPLPQRAPGAGEGFVLAAGRLWDEGKGMAVLDRAARGLGWPVRVAGADAAPGGGRAAFEHLRPAGTLGAAAMAGCMGEAGIFAAPSLYEPFGLAVLEAAGLARPLVLSDIPPFRELWDGAALFHPPGDAEALHAALAGLIGDPGARARLGAAARARAAALTPDRQAAAYDALLRRIAPARRGAA</sequence>
<dbReference type="Proteomes" id="UP000238801">
    <property type="component" value="Unassembled WGS sequence"/>
</dbReference>
<keyword evidence="3" id="KW-1185">Reference proteome</keyword>
<dbReference type="Pfam" id="PF13439">
    <property type="entry name" value="Glyco_transf_4"/>
    <property type="match status" value="1"/>
</dbReference>
<proteinExistence type="predicted"/>
<evidence type="ECO:0000313" key="3">
    <source>
        <dbReference type="Proteomes" id="UP000238801"/>
    </source>
</evidence>
<feature type="domain" description="Glycosyltransferase subfamily 4-like N-terminal" evidence="1">
    <location>
        <begin position="12"/>
        <end position="176"/>
    </location>
</feature>
<comment type="caution">
    <text evidence="2">The sequence shown here is derived from an EMBL/GenBank/DDBJ whole genome shotgun (WGS) entry which is preliminary data.</text>
</comment>
<name>A0A2T0X944_9RHOB</name>